<dbReference type="RefSeq" id="WP_001613359.1">
    <property type="nucleotide sequence ID" value="NZ_ADIZ01000027.1"/>
</dbReference>
<evidence type="ECO:0000313" key="2">
    <source>
        <dbReference type="Proteomes" id="UP000193942"/>
    </source>
</evidence>
<reference evidence="1 2" key="1">
    <citation type="submission" date="2010-04" db="EMBL/GenBank/DDBJ databases">
        <title>The Genome Sequence of Escherichia coli TA447.</title>
        <authorList>
            <consortium name="The Broad Institute Genome Sequencing Platform"/>
            <consortium name="The Broad Institute Genome Sequencing Center for Infectious Disease"/>
            <person name="Feldgarden M."/>
            <person name="Gordon D.M."/>
            <person name="Johnson J.R."/>
            <person name="Johnston B.D."/>
            <person name="Young S."/>
            <person name="Zeng Q."/>
            <person name="Koehrsen M."/>
            <person name="Alvarado L."/>
            <person name="Berlin A.M."/>
            <person name="Borenstein D."/>
            <person name="Chapman S.B."/>
            <person name="Chen Z."/>
            <person name="Engels R."/>
            <person name="Freedman E."/>
            <person name="Gellesch M."/>
            <person name="Goldberg J."/>
            <person name="Griggs A."/>
            <person name="Gujja S."/>
            <person name="Heilman E.R."/>
            <person name="Heiman D.I."/>
            <person name="Hepburn T.A."/>
            <person name="Howarth C."/>
            <person name="Jen D."/>
            <person name="Larson L."/>
            <person name="Mehta T."/>
            <person name="Park D."/>
            <person name="Pearson M."/>
            <person name="Richards J."/>
            <person name="Roberts A."/>
            <person name="Saif S."/>
            <person name="Shea T.D."/>
            <person name="Shenoy N."/>
            <person name="Sisk P."/>
            <person name="Stolte C."/>
            <person name="Sykes S.N."/>
            <person name="Walk T."/>
            <person name="White J."/>
            <person name="Yandava C."/>
            <person name="Haas B."/>
            <person name="Henn M.R."/>
            <person name="Nusbaum C."/>
            <person name="Birren B."/>
        </authorList>
    </citation>
    <scope>NUCLEOTIDE SEQUENCE [LARGE SCALE GENOMIC DNA]</scope>
    <source>
        <strain evidence="1 2">TA447</strain>
    </source>
</reference>
<dbReference type="InterPro" id="IPR029044">
    <property type="entry name" value="Nucleotide-diphossugar_trans"/>
</dbReference>
<proteinExistence type="predicted"/>
<dbReference type="EMBL" id="ADIZ01000027">
    <property type="protein sequence ID" value="OSK93648.1"/>
    <property type="molecule type" value="Genomic_DNA"/>
</dbReference>
<accession>A0A1X3J0A7</accession>
<evidence type="ECO:0008006" key="3">
    <source>
        <dbReference type="Google" id="ProtNLM"/>
    </source>
</evidence>
<name>A0A1X3J0A7_ECOLX</name>
<organism evidence="1 2">
    <name type="scientific">Escherichia coli TA447</name>
    <dbReference type="NCBI Taxonomy" id="656447"/>
    <lineage>
        <taxon>Bacteria</taxon>
        <taxon>Pseudomonadati</taxon>
        <taxon>Pseudomonadota</taxon>
        <taxon>Gammaproteobacteria</taxon>
        <taxon>Enterobacterales</taxon>
        <taxon>Enterobacteriaceae</taxon>
        <taxon>Escherichia</taxon>
    </lineage>
</organism>
<dbReference type="Proteomes" id="UP000193942">
    <property type="component" value="Unassembled WGS sequence"/>
</dbReference>
<dbReference type="InterPro" id="IPR011009">
    <property type="entry name" value="Kinase-like_dom_sf"/>
</dbReference>
<dbReference type="SUPFAM" id="SSF53448">
    <property type="entry name" value="Nucleotide-diphospho-sugar transferases"/>
    <property type="match status" value="1"/>
</dbReference>
<comment type="caution">
    <text evidence="1">The sequence shown here is derived from an EMBL/GenBank/DDBJ whole genome shotgun (WGS) entry which is preliminary data.</text>
</comment>
<protein>
    <recommendedName>
        <fullName evidence="3">Capsular polysaccharide biosynthesis protein</fullName>
    </recommendedName>
</protein>
<dbReference type="Gene3D" id="3.90.550.10">
    <property type="entry name" value="Spore Coat Polysaccharide Biosynthesis Protein SpsA, Chain A"/>
    <property type="match status" value="1"/>
</dbReference>
<gene>
    <name evidence="1" type="ORF">ECXG_00481</name>
</gene>
<dbReference type="SUPFAM" id="SSF56112">
    <property type="entry name" value="Protein kinase-like (PK-like)"/>
    <property type="match status" value="1"/>
</dbReference>
<sequence length="529" mass="61645">MLLILSSAYIDIDLQSEFGRLPPSMLPLGNKRLVQHQKKLLNTNELMIITLPKSYKISEWDRKWLDNNNIKIVFVNDGGALGESVLYAIEYIKTLNISEHLRILYGDTLILSNIKDDSNVIAVSNSEDNYNWARVENQNAYIKISTENDVDILGGDILCGYFSFSDIDLLRECLISNNYNFIEAIKSYHAKSFLFVRKIDEWLDFGHVNTYYKSKMKYTTQRAFNELYINSDWVCKSSQDYEKILAEANWFEKIPLELKKYIPQYLGKESKNNKSASYKLEYLCHTALNELYVFSELPLTVWKSILEKCLDFVRESKSYIPSDKERFSTINELLIDKTNARLVSFCSEKQFSINDKWDFKGKRISVSDILDVAAKYIPNDNNPSLMHGDLCFSNILFDFRAGRIKLIDPRGLSVDRNYTIYGSYYYDLAKLSHSILGMYDWIVAGYCDANICERKIELSFVNDKKIENIKSIFIDMITAQFDITLNELYAMQIYLFLSMLPLHSDDVQRQKALFANVFRLYELLQEIEK</sequence>
<evidence type="ECO:0000313" key="1">
    <source>
        <dbReference type="EMBL" id="OSK93648.1"/>
    </source>
</evidence>
<dbReference type="AlphaFoldDB" id="A0A1X3J0A7"/>